<gene>
    <name evidence="2" type="ORF">Ga0609869_000219</name>
</gene>
<dbReference type="RefSeq" id="WP_125404310.1">
    <property type="nucleotide sequence ID" value="NZ_JBEHHI010000001.1"/>
</dbReference>
<reference evidence="2 3" key="1">
    <citation type="submission" date="2024-06" db="EMBL/GenBank/DDBJ databases">
        <title>Genome of Rhodovulum iodosum, a marine photoferrotroph.</title>
        <authorList>
            <person name="Bianchini G."/>
            <person name="Nikeleit V."/>
            <person name="Kappler A."/>
            <person name="Bryce C."/>
            <person name="Sanchez-Baracaldo P."/>
        </authorList>
    </citation>
    <scope>NUCLEOTIDE SEQUENCE [LARGE SCALE GENOMIC DNA]</scope>
    <source>
        <strain evidence="2 3">UT/N1</strain>
    </source>
</reference>
<organism evidence="2 3">
    <name type="scientific">Rhodovulum iodosum</name>
    <dbReference type="NCBI Taxonomy" id="68291"/>
    <lineage>
        <taxon>Bacteria</taxon>
        <taxon>Pseudomonadati</taxon>
        <taxon>Pseudomonadota</taxon>
        <taxon>Alphaproteobacteria</taxon>
        <taxon>Rhodobacterales</taxon>
        <taxon>Paracoccaceae</taxon>
        <taxon>Rhodovulum</taxon>
    </lineage>
</organism>
<evidence type="ECO:0000313" key="2">
    <source>
        <dbReference type="EMBL" id="MEX5726866.1"/>
    </source>
</evidence>
<accession>A0ABV3XNI0</accession>
<proteinExistence type="predicted"/>
<keyword evidence="3" id="KW-1185">Reference proteome</keyword>
<evidence type="ECO:0000313" key="3">
    <source>
        <dbReference type="Proteomes" id="UP001560019"/>
    </source>
</evidence>
<keyword evidence="1" id="KW-0812">Transmembrane</keyword>
<keyword evidence="1" id="KW-0472">Membrane</keyword>
<feature type="transmembrane region" description="Helical" evidence="1">
    <location>
        <begin position="16"/>
        <end position="34"/>
    </location>
</feature>
<name>A0ABV3XNI0_9RHOB</name>
<protein>
    <submittedName>
        <fullName evidence="2">Uncharacterized protein</fullName>
    </submittedName>
</protein>
<sequence length="158" mass="16847">MSEVLARLNVAAPRRYFGLAMLLALAGVALYVAFSTPSAAIGLQLFLLAVGGGALWLSVAMHRATARDLRLTDEGLFDSEGRVLALLDDIEAVERGMFAMKPSNGFVLRLKTPGTRAWAPGVWWRLGRHVGVGGVTAAGQGKAMSEILMLALSERRAP</sequence>
<dbReference type="Proteomes" id="UP001560019">
    <property type="component" value="Unassembled WGS sequence"/>
</dbReference>
<comment type="caution">
    <text evidence="2">The sequence shown here is derived from an EMBL/GenBank/DDBJ whole genome shotgun (WGS) entry which is preliminary data.</text>
</comment>
<feature type="transmembrane region" description="Helical" evidence="1">
    <location>
        <begin position="40"/>
        <end position="60"/>
    </location>
</feature>
<evidence type="ECO:0000256" key="1">
    <source>
        <dbReference type="SAM" id="Phobius"/>
    </source>
</evidence>
<dbReference type="EMBL" id="JBEHHI010000001">
    <property type="protein sequence ID" value="MEX5726866.1"/>
    <property type="molecule type" value="Genomic_DNA"/>
</dbReference>
<keyword evidence="1" id="KW-1133">Transmembrane helix</keyword>